<evidence type="ECO:0000256" key="1">
    <source>
        <dbReference type="ARBA" id="ARBA00022553"/>
    </source>
</evidence>
<reference evidence="4 5" key="1">
    <citation type="submission" date="2019-05" db="EMBL/GenBank/DDBJ databases">
        <title>Identification and Biocontrol Activity Analysis of Biocontrol Strain PF-1 Based on Genome-wide Data.</title>
        <authorList>
            <person name="Qi J."/>
        </authorList>
    </citation>
    <scope>NUCLEOTIDE SEQUENCE [LARGE SCALE GENOMIC DNA]</scope>
    <source>
        <strain evidence="4 5">PF-1</strain>
    </source>
</reference>
<evidence type="ECO:0000313" key="4">
    <source>
        <dbReference type="EMBL" id="TMM62518.1"/>
    </source>
</evidence>
<evidence type="ECO:0000256" key="2">
    <source>
        <dbReference type="PROSITE-ProRule" id="PRU00169"/>
    </source>
</evidence>
<dbReference type="InterPro" id="IPR050595">
    <property type="entry name" value="Bact_response_regulator"/>
</dbReference>
<dbReference type="PANTHER" id="PTHR44591:SF3">
    <property type="entry name" value="RESPONSE REGULATORY DOMAIN-CONTAINING PROTEIN"/>
    <property type="match status" value="1"/>
</dbReference>
<evidence type="ECO:0000313" key="5">
    <source>
        <dbReference type="Proteomes" id="UP000310095"/>
    </source>
</evidence>
<name>A0ABY2VGI1_9PSED</name>
<evidence type="ECO:0000259" key="3">
    <source>
        <dbReference type="PROSITE" id="PS50110"/>
    </source>
</evidence>
<dbReference type="PROSITE" id="PS50110">
    <property type="entry name" value="RESPONSE_REGULATORY"/>
    <property type="match status" value="1"/>
</dbReference>
<accession>A0ABY2VGI1</accession>
<gene>
    <name evidence="4" type="ORF">FEF10_20725</name>
</gene>
<dbReference type="Proteomes" id="UP000310095">
    <property type="component" value="Unassembled WGS sequence"/>
</dbReference>
<dbReference type="PANTHER" id="PTHR44591">
    <property type="entry name" value="STRESS RESPONSE REGULATOR PROTEIN 1"/>
    <property type="match status" value="1"/>
</dbReference>
<organism evidence="4 5">
    <name type="scientific">Pseudomonas protegens</name>
    <dbReference type="NCBI Taxonomy" id="380021"/>
    <lineage>
        <taxon>Bacteria</taxon>
        <taxon>Pseudomonadati</taxon>
        <taxon>Pseudomonadota</taxon>
        <taxon>Gammaproteobacteria</taxon>
        <taxon>Pseudomonadales</taxon>
        <taxon>Pseudomonadaceae</taxon>
        <taxon>Pseudomonas</taxon>
    </lineage>
</organism>
<keyword evidence="1 2" id="KW-0597">Phosphoprotein</keyword>
<dbReference type="EMBL" id="VAVY01000003">
    <property type="protein sequence ID" value="TMM62518.1"/>
    <property type="molecule type" value="Genomic_DNA"/>
</dbReference>
<keyword evidence="5" id="KW-1185">Reference proteome</keyword>
<proteinExistence type="predicted"/>
<dbReference type="SMART" id="SM00448">
    <property type="entry name" value="REC"/>
    <property type="match status" value="1"/>
</dbReference>
<dbReference type="Pfam" id="PF00072">
    <property type="entry name" value="Response_reg"/>
    <property type="match status" value="1"/>
</dbReference>
<sequence>MKLNWETLLPNTGEVIVIEDDSTLRPLLSDILQEIGAKTAAFATADDALTYMLESSHPVPLVIVDYALPGQIQGVEFIAMVQEKWPSMGVILISGYLLEGATIPHGVKYLQKPWSMEELIESVAEVLQPGKPLRKL</sequence>
<feature type="modified residue" description="4-aspartylphosphate" evidence="2">
    <location>
        <position position="65"/>
    </location>
</feature>
<dbReference type="Gene3D" id="3.40.50.2300">
    <property type="match status" value="1"/>
</dbReference>
<dbReference type="RefSeq" id="WP_011062974.1">
    <property type="nucleotide sequence ID" value="NZ_CP022097.2"/>
</dbReference>
<dbReference type="InterPro" id="IPR011006">
    <property type="entry name" value="CheY-like_superfamily"/>
</dbReference>
<dbReference type="SUPFAM" id="SSF52172">
    <property type="entry name" value="CheY-like"/>
    <property type="match status" value="1"/>
</dbReference>
<protein>
    <submittedName>
        <fullName evidence="4">Response regulator</fullName>
    </submittedName>
</protein>
<comment type="caution">
    <text evidence="4">The sequence shown here is derived from an EMBL/GenBank/DDBJ whole genome shotgun (WGS) entry which is preliminary data.</text>
</comment>
<feature type="domain" description="Response regulatory" evidence="3">
    <location>
        <begin position="14"/>
        <end position="127"/>
    </location>
</feature>
<dbReference type="InterPro" id="IPR001789">
    <property type="entry name" value="Sig_transdc_resp-reg_receiver"/>
</dbReference>